<evidence type="ECO:0000313" key="3">
    <source>
        <dbReference type="Proteomes" id="UP000229740"/>
    </source>
</evidence>
<dbReference type="AlphaFoldDB" id="A0A2G6E6E8"/>
<sequence length="113" mass="11879">MTREKMISEAERSNKGKGTEQHDARHIIDGVSKGTKVKLITICALAGLALGVAGCKGMSTHPVGDRTSERGHAGSGIPMSPPALAASHDHNYPESCSPHHDHYGHSGACGCRR</sequence>
<protein>
    <submittedName>
        <fullName evidence="2">Uncharacterized protein</fullName>
    </submittedName>
</protein>
<feature type="region of interest" description="Disordered" evidence="1">
    <location>
        <begin position="61"/>
        <end position="105"/>
    </location>
</feature>
<feature type="compositionally biased region" description="Basic and acidic residues" evidence="1">
    <location>
        <begin position="63"/>
        <end position="72"/>
    </location>
</feature>
<reference evidence="2 3" key="1">
    <citation type="submission" date="2017-10" db="EMBL/GenBank/DDBJ databases">
        <title>Novel microbial diversity and functional potential in the marine mammal oral microbiome.</title>
        <authorList>
            <person name="Dudek N.K."/>
            <person name="Sun C.L."/>
            <person name="Burstein D."/>
            <person name="Kantor R.S."/>
            <person name="Aliaga Goltsman D.S."/>
            <person name="Bik E.M."/>
            <person name="Thomas B.C."/>
            <person name="Banfield J.F."/>
            <person name="Relman D.A."/>
        </authorList>
    </citation>
    <scope>NUCLEOTIDE SEQUENCE [LARGE SCALE GENOMIC DNA]</scope>
    <source>
        <strain evidence="2">DOLZORAL124_49_17</strain>
    </source>
</reference>
<feature type="compositionally biased region" description="Basic and acidic residues" evidence="1">
    <location>
        <begin position="87"/>
        <end position="104"/>
    </location>
</feature>
<feature type="region of interest" description="Disordered" evidence="1">
    <location>
        <begin position="1"/>
        <end position="24"/>
    </location>
</feature>
<evidence type="ECO:0000256" key="1">
    <source>
        <dbReference type="SAM" id="MobiDB-lite"/>
    </source>
</evidence>
<accession>A0A2G6E6E8</accession>
<evidence type="ECO:0000313" key="2">
    <source>
        <dbReference type="EMBL" id="PID57358.1"/>
    </source>
</evidence>
<dbReference type="Proteomes" id="UP000229740">
    <property type="component" value="Unassembled WGS sequence"/>
</dbReference>
<gene>
    <name evidence="2" type="ORF">CSB45_07485</name>
</gene>
<name>A0A2G6E6E8_9BACT</name>
<comment type="caution">
    <text evidence="2">The sequence shown here is derived from an EMBL/GenBank/DDBJ whole genome shotgun (WGS) entry which is preliminary data.</text>
</comment>
<proteinExistence type="predicted"/>
<dbReference type="EMBL" id="PDPS01000027">
    <property type="protein sequence ID" value="PID57358.1"/>
    <property type="molecule type" value="Genomic_DNA"/>
</dbReference>
<organism evidence="2 3">
    <name type="scientific">candidate division KSB3 bacterium</name>
    <dbReference type="NCBI Taxonomy" id="2044937"/>
    <lineage>
        <taxon>Bacteria</taxon>
        <taxon>candidate division KSB3</taxon>
    </lineage>
</organism>